<accession>A0AAU8MH46</accession>
<proteinExistence type="predicted"/>
<dbReference type="AlphaFoldDB" id="A0AAU8MH46"/>
<name>A0AAU8MH46_PSESX</name>
<dbReference type="RefSeq" id="WP_024657000.1">
    <property type="nucleotide sequence ID" value="NZ_CP159278.1"/>
</dbReference>
<sequence length="251" mass="27777">MSSVALLEWSYLPANLIGSEQQFEALGASFVIQNGSARAQMDESTFRLAPDMTQKLLAVIKARVAPFEHLASASLDFRGQPALTITHDDGRPTEIHLEAHAGIRIADHLHFQVIDKNGVVTFDSELDQLASAEANAELLARHATDDVLSRLLLSLAQSRKDRDNEFTHLYEILEALATRFGSNQNICGALGINLPHVRDFHRICNTPSTVSRHRGLAKSPLAEPDPAHYSFARSFAWELVMAYGNWLEGPR</sequence>
<dbReference type="EMBL" id="CP159278">
    <property type="protein sequence ID" value="XCN80285.1"/>
    <property type="molecule type" value="Genomic_DNA"/>
</dbReference>
<organism evidence="1">
    <name type="scientific">Pseudomonas syringae USA007</name>
    <dbReference type="NCBI Taxonomy" id="1357288"/>
    <lineage>
        <taxon>Bacteria</taxon>
        <taxon>Pseudomonadati</taxon>
        <taxon>Pseudomonadota</taxon>
        <taxon>Gammaproteobacteria</taxon>
        <taxon>Pseudomonadales</taxon>
        <taxon>Pseudomonadaceae</taxon>
        <taxon>Pseudomonas</taxon>
        <taxon>Pseudomonas syringae</taxon>
    </lineage>
</organism>
<protein>
    <submittedName>
        <fullName evidence="1">Uncharacterized protein</fullName>
    </submittedName>
</protein>
<gene>
    <name evidence="1" type="ORF">N027_12580</name>
</gene>
<reference evidence="1" key="2">
    <citation type="submission" date="2024-07" db="EMBL/GenBank/DDBJ databases">
        <title>A complete genome sequence for Pseudomonas syringae USA007.</title>
        <authorList>
            <person name="Baltrus D.A."/>
        </authorList>
    </citation>
    <scope>NUCLEOTIDE SEQUENCE</scope>
    <source>
        <strain evidence="1">USA007</strain>
    </source>
</reference>
<reference evidence="1" key="1">
    <citation type="journal article" date="2014" name="Genome Announc.">
        <title>Draft Genome Sequences of a Phylogenetically Diverse Suite of Pseudomonas syringae Strains from Multiple Source Populations.</title>
        <authorList>
            <person name="Baltrus D.A."/>
            <person name="Yourstone S."/>
            <person name="Lind A."/>
            <person name="Guilbaud C."/>
            <person name="Sands D.C."/>
            <person name="Jones C.D."/>
            <person name="Morris C.E."/>
            <person name="Dangl J.L."/>
        </authorList>
    </citation>
    <scope>NUCLEOTIDE SEQUENCE</scope>
    <source>
        <strain evidence="1">USA007</strain>
    </source>
</reference>
<evidence type="ECO:0000313" key="1">
    <source>
        <dbReference type="EMBL" id="XCN80285.1"/>
    </source>
</evidence>